<feature type="region of interest" description="Disordered" evidence="10">
    <location>
        <begin position="34"/>
        <end position="64"/>
    </location>
</feature>
<feature type="transmembrane region" description="Helical" evidence="9">
    <location>
        <begin position="468"/>
        <end position="493"/>
    </location>
</feature>
<feature type="transmembrane region" description="Helical" evidence="9">
    <location>
        <begin position="243"/>
        <end position="268"/>
    </location>
</feature>
<dbReference type="PANTHER" id="PTHR13117">
    <property type="entry name" value="ENDOPLASMIC RETICULUM MULTISPAN TRANSMEMBRANE PROTEIN-RELATED"/>
    <property type="match status" value="1"/>
</dbReference>
<evidence type="ECO:0000256" key="6">
    <source>
        <dbReference type="ARBA" id="ARBA00022989"/>
    </source>
</evidence>
<keyword evidence="5" id="KW-0256">Endoplasmic reticulum</keyword>
<evidence type="ECO:0000313" key="12">
    <source>
        <dbReference type="Proteomes" id="UP001642540"/>
    </source>
</evidence>
<feature type="transmembrane region" description="Helical" evidence="9">
    <location>
        <begin position="188"/>
        <end position="207"/>
    </location>
</feature>
<keyword evidence="6 9" id="KW-1133">Transmembrane helix</keyword>
<evidence type="ECO:0000256" key="9">
    <source>
        <dbReference type="RuleBase" id="RU365067"/>
    </source>
</evidence>
<dbReference type="InterPro" id="IPR007594">
    <property type="entry name" value="RFT1"/>
</dbReference>
<comment type="caution">
    <text evidence="9">Lacks conserved residue(s) required for the propagation of feature annotation.</text>
</comment>
<reference evidence="11 12" key="1">
    <citation type="submission" date="2024-08" db="EMBL/GenBank/DDBJ databases">
        <authorList>
            <person name="Cucini C."/>
            <person name="Frati F."/>
        </authorList>
    </citation>
    <scope>NUCLEOTIDE SEQUENCE [LARGE SCALE GENOMIC DNA]</scope>
</reference>
<evidence type="ECO:0000256" key="1">
    <source>
        <dbReference type="ARBA" id="ARBA00004477"/>
    </source>
</evidence>
<dbReference type="Proteomes" id="UP001642540">
    <property type="component" value="Unassembled WGS sequence"/>
</dbReference>
<gene>
    <name evidence="11" type="ORF">ODALV1_LOCUS11227</name>
</gene>
<name>A0ABP1QNB1_9HEXA</name>
<organism evidence="11 12">
    <name type="scientific">Orchesella dallaii</name>
    <dbReference type="NCBI Taxonomy" id="48710"/>
    <lineage>
        <taxon>Eukaryota</taxon>
        <taxon>Metazoa</taxon>
        <taxon>Ecdysozoa</taxon>
        <taxon>Arthropoda</taxon>
        <taxon>Hexapoda</taxon>
        <taxon>Collembola</taxon>
        <taxon>Entomobryomorpha</taxon>
        <taxon>Entomobryoidea</taxon>
        <taxon>Orchesellidae</taxon>
        <taxon>Orchesellinae</taxon>
        <taxon>Orchesella</taxon>
    </lineage>
</organism>
<dbReference type="EMBL" id="CAXLJM020000034">
    <property type="protein sequence ID" value="CAL8102717.1"/>
    <property type="molecule type" value="Genomic_DNA"/>
</dbReference>
<feature type="transmembrane region" description="Helical" evidence="9">
    <location>
        <begin position="531"/>
        <end position="549"/>
    </location>
</feature>
<evidence type="ECO:0000256" key="3">
    <source>
        <dbReference type="ARBA" id="ARBA00010288"/>
    </source>
</evidence>
<feature type="transmembrane region" description="Helical" evidence="9">
    <location>
        <begin position="437"/>
        <end position="456"/>
    </location>
</feature>
<dbReference type="Gene3D" id="3.30.450.30">
    <property type="entry name" value="Dynein light chain 2a, cytoplasmic"/>
    <property type="match status" value="1"/>
</dbReference>
<evidence type="ECO:0000256" key="2">
    <source>
        <dbReference type="ARBA" id="ARBA00004922"/>
    </source>
</evidence>
<evidence type="ECO:0000256" key="4">
    <source>
        <dbReference type="ARBA" id="ARBA00022692"/>
    </source>
</evidence>
<evidence type="ECO:0000256" key="10">
    <source>
        <dbReference type="SAM" id="MobiDB-lite"/>
    </source>
</evidence>
<evidence type="ECO:0000313" key="11">
    <source>
        <dbReference type="EMBL" id="CAL8102717.1"/>
    </source>
</evidence>
<feature type="compositionally biased region" description="Low complexity" evidence="10">
    <location>
        <begin position="37"/>
        <end position="47"/>
    </location>
</feature>
<keyword evidence="4 9" id="KW-0812">Transmembrane</keyword>
<accession>A0ABP1QNB1</accession>
<feature type="transmembrane region" description="Helical" evidence="9">
    <location>
        <begin position="79"/>
        <end position="98"/>
    </location>
</feature>
<comment type="caution">
    <text evidence="11">The sequence shown here is derived from an EMBL/GenBank/DDBJ whole genome shotgun (WGS) entry which is preliminary data.</text>
</comment>
<feature type="transmembrane region" description="Helical" evidence="9">
    <location>
        <begin position="397"/>
        <end position="417"/>
    </location>
</feature>
<comment type="subcellular location">
    <subcellularLocation>
        <location evidence="1 9">Endoplasmic reticulum membrane</location>
        <topology evidence="1 9">Multi-pass membrane protein</topology>
    </subcellularLocation>
</comment>
<protein>
    <recommendedName>
        <fullName evidence="9">Protein RFT1 homolog</fullName>
    </recommendedName>
</protein>
<proteinExistence type="inferred from homology"/>
<keyword evidence="12" id="KW-1185">Reference proteome</keyword>
<dbReference type="InterPro" id="IPR024135">
    <property type="entry name" value="LAMTOR5"/>
</dbReference>
<evidence type="ECO:0000256" key="7">
    <source>
        <dbReference type="ARBA" id="ARBA00023136"/>
    </source>
</evidence>
<evidence type="ECO:0000256" key="5">
    <source>
        <dbReference type="ARBA" id="ARBA00022824"/>
    </source>
</evidence>
<dbReference type="Pfam" id="PF16672">
    <property type="entry name" value="LAMTOR5"/>
    <property type="match status" value="1"/>
</dbReference>
<evidence type="ECO:0000256" key="8">
    <source>
        <dbReference type="ARBA" id="ARBA00045912"/>
    </source>
</evidence>
<sequence>MERKLEEKMAGIMNKPGVVGAICVDNKGLTLSDRSRTPIIDDSSSSSDDGEMAGSPKKSQTKAPDEILSGTVRSASFNIVFQVITRVFTFMLNAFILRYVSHDVLGICNVRLALLYSSVMFLSREPFRRAVLRKSENDCWLETINLIWLVIPCTLFWSISLGLVWCYLLSQPGDFPDSAEAVQYRLSVWLMCFALVLDSFTEVPYILGQYFLFYRLRIVGDTTLIAVRSLCLCIAVVKFPSAAIFSYAFGTLVGVMCVGAVYYGYFYYYIHQIAKRDLPVKSVLLLLPRAGLRFPLGLKVLAWTFFKQGILKQLLTEGERYMMTFLDVLTFEEQGIYDLVSNLGSLAARFVFLPVEESSYSYFAQSLQKQAKSLTRTKEIMVEIGAVLGRLVRMMSLIGMIIIVYGLPYSNTVLFLYGGSRLSDEGPGTSLLQANCINILALALNGVTEAFTFAAMSKEQMDKFNKRLIWFSVIYLLAAWILTSYFGSIGFFIANSINMTLRIIQSCTLVQLKFSEHKISPFKFWMPKVNVIAAFGISAAIVWIFAVSIQ</sequence>
<comment type="similarity">
    <text evidence="3 9">Belongs to the RFT1 family.</text>
</comment>
<comment type="pathway">
    <text evidence="2">Protein modification; protein glycosylation.</text>
</comment>
<dbReference type="PANTHER" id="PTHR13117:SF5">
    <property type="entry name" value="PROTEIN RFT1 HOMOLOG"/>
    <property type="match status" value="1"/>
</dbReference>
<keyword evidence="7 9" id="KW-0472">Membrane</keyword>
<comment type="function">
    <text evidence="8 9">Intramembrane glycolipid transporter that operates in the biosynthetic pathway of dolichol-linked oligosaccharides, the glycan precursors employed in protein asparagine (N)-glycosylation. The sequential addition of sugars to dolichol pyrophosphate produces dolichol-linked oligosaccharides containing fourteen sugars, including two GlcNAcs, nine mannoses and three glucoses. Once assembled, the oligosaccharide is transferred from the lipid to nascent proteins by oligosaccharyltransferases. The assembly of dolichol-linked oligosaccharides begins on the cytosolic side of the endoplasmic reticulum membrane and finishes in its lumen. RFT1 could mediate the translocation of the cytosolically oriented intermediate DolPP-GlcNAc2Man5, produced by ALG11, into the ER lumen where dolichol-linked oligosaccharides assembly continues. However, the intramembrane lipid transporter activity could not be confirmed in vitro.</text>
</comment>
<dbReference type="Pfam" id="PF04506">
    <property type="entry name" value="Rft-1"/>
    <property type="match status" value="1"/>
</dbReference>
<feature type="transmembrane region" description="Helical" evidence="9">
    <location>
        <begin position="144"/>
        <end position="168"/>
    </location>
</feature>